<keyword evidence="3" id="KW-1185">Reference proteome</keyword>
<evidence type="ECO:0000259" key="1">
    <source>
        <dbReference type="Pfam" id="PF24318"/>
    </source>
</evidence>
<dbReference type="AlphaFoldDB" id="A0A062V5N4"/>
<dbReference type="OrthoDB" id="50312at2157"/>
<dbReference type="Proteomes" id="UP000027153">
    <property type="component" value="Unassembled WGS sequence"/>
</dbReference>
<feature type="domain" description="DUF7490" evidence="1">
    <location>
        <begin position="41"/>
        <end position="145"/>
    </location>
</feature>
<sequence length="175" mass="18814">MKPAHLLTIILASVLILSFAIVLIKEDALIHEIAFMPPSMLSIREVDVKPTEVTSALIEVNVTAYIDHRDGKTRNASMLIRAINSDTGLLGAQAAAPVPETESEKTIAVSQRLKVERNGGYELKLLLFDNGSIRDSGSVNIRGLNALTPMSKSSGIVLNNMDFTVSSAGKSRNQG</sequence>
<dbReference type="Pfam" id="PF24318">
    <property type="entry name" value="DUF7490"/>
    <property type="match status" value="1"/>
</dbReference>
<gene>
    <name evidence="2" type="ORF">ANME2D_03146</name>
</gene>
<organism evidence="2 3">
    <name type="scientific">Candidatus Methanoperedens nitratireducens</name>
    <dbReference type="NCBI Taxonomy" id="1392998"/>
    <lineage>
        <taxon>Archaea</taxon>
        <taxon>Methanobacteriati</taxon>
        <taxon>Methanobacteriota</taxon>
        <taxon>Stenosarchaea group</taxon>
        <taxon>Methanomicrobia</taxon>
        <taxon>Methanosarcinales</taxon>
        <taxon>ANME-2 cluster</taxon>
        <taxon>Candidatus Methanoperedentaceae</taxon>
        <taxon>Candidatus Methanoperedens</taxon>
    </lineage>
</organism>
<dbReference type="RefSeq" id="WP_048093310.1">
    <property type="nucleotide sequence ID" value="NZ_JMIY01000007.1"/>
</dbReference>
<name>A0A062V5N4_9EURY</name>
<proteinExistence type="predicted"/>
<accession>A0A062V5N4</accession>
<protein>
    <recommendedName>
        <fullName evidence="1">DUF7490 domain-containing protein</fullName>
    </recommendedName>
</protein>
<evidence type="ECO:0000313" key="2">
    <source>
        <dbReference type="EMBL" id="KCZ71114.1"/>
    </source>
</evidence>
<comment type="caution">
    <text evidence="2">The sequence shown here is derived from an EMBL/GenBank/DDBJ whole genome shotgun (WGS) entry which is preliminary data.</text>
</comment>
<dbReference type="EMBL" id="JMIY01000007">
    <property type="protein sequence ID" value="KCZ71114.1"/>
    <property type="molecule type" value="Genomic_DNA"/>
</dbReference>
<dbReference type="InterPro" id="IPR055913">
    <property type="entry name" value="DUF7490"/>
</dbReference>
<reference evidence="2 3" key="1">
    <citation type="journal article" date="2013" name="Nature">
        <title>Anaerobic oxidation of methane coupled to nitrate reduction in a novel archaeal lineage.</title>
        <authorList>
            <person name="Haroon M.F."/>
            <person name="Hu S."/>
            <person name="Shi Y."/>
            <person name="Imelfort M."/>
            <person name="Keller J."/>
            <person name="Hugenholtz P."/>
            <person name="Yuan Z."/>
            <person name="Tyson G.W."/>
        </authorList>
    </citation>
    <scope>NUCLEOTIDE SEQUENCE [LARGE SCALE GENOMIC DNA]</scope>
    <source>
        <strain evidence="2 3">ANME-2d</strain>
    </source>
</reference>
<evidence type="ECO:0000313" key="3">
    <source>
        <dbReference type="Proteomes" id="UP000027153"/>
    </source>
</evidence>